<keyword evidence="4" id="KW-1185">Reference proteome</keyword>
<dbReference type="Proteomes" id="UP001597139">
    <property type="component" value="Unassembled WGS sequence"/>
</dbReference>
<dbReference type="Pfam" id="PF26243">
    <property type="entry name" value="DUF8056"/>
    <property type="match status" value="1"/>
</dbReference>
<accession>A0ABD6BU33</accession>
<gene>
    <name evidence="3" type="ORF">ACFSAU_11550</name>
</gene>
<evidence type="ECO:0000256" key="1">
    <source>
        <dbReference type="SAM" id="Phobius"/>
    </source>
</evidence>
<dbReference type="InterPro" id="IPR058369">
    <property type="entry name" value="DUF8056"/>
</dbReference>
<keyword evidence="1" id="KW-0472">Membrane</keyword>
<organism evidence="3 4">
    <name type="scientific">Halolamina litorea</name>
    <dbReference type="NCBI Taxonomy" id="1515593"/>
    <lineage>
        <taxon>Archaea</taxon>
        <taxon>Methanobacteriati</taxon>
        <taxon>Methanobacteriota</taxon>
        <taxon>Stenosarchaea group</taxon>
        <taxon>Halobacteria</taxon>
        <taxon>Halobacteriales</taxon>
        <taxon>Haloferacaceae</taxon>
    </lineage>
</organism>
<keyword evidence="1" id="KW-1133">Transmembrane helix</keyword>
<keyword evidence="1" id="KW-0812">Transmembrane</keyword>
<dbReference type="AlphaFoldDB" id="A0ABD6BU33"/>
<feature type="domain" description="DUF8056" evidence="2">
    <location>
        <begin position="1"/>
        <end position="183"/>
    </location>
</feature>
<feature type="transmembrane region" description="Helical" evidence="1">
    <location>
        <begin position="63"/>
        <end position="87"/>
    </location>
</feature>
<name>A0ABD6BU33_9EURY</name>
<dbReference type="RefSeq" id="WP_267647891.1">
    <property type="nucleotide sequence ID" value="NZ_JANHGR010000002.1"/>
</dbReference>
<proteinExistence type="predicted"/>
<evidence type="ECO:0000313" key="4">
    <source>
        <dbReference type="Proteomes" id="UP001597139"/>
    </source>
</evidence>
<comment type="caution">
    <text evidence="3">The sequence shown here is derived from an EMBL/GenBank/DDBJ whole genome shotgun (WGS) entry which is preliminary data.</text>
</comment>
<feature type="transmembrane region" description="Helical" evidence="1">
    <location>
        <begin position="108"/>
        <end position="128"/>
    </location>
</feature>
<protein>
    <recommendedName>
        <fullName evidence="2">DUF8056 domain-containing protein</fullName>
    </recommendedName>
</protein>
<dbReference type="EMBL" id="JBHUCZ010000010">
    <property type="protein sequence ID" value="MFD1568129.1"/>
    <property type="molecule type" value="Genomic_DNA"/>
</dbReference>
<sequence>MADDYGGILGAFPYAFRRSDSRLFRSYVLVGGLATVLLALVCVLAVVVVFGQTAGARGGNFTLSRSFIALLGLLAVVPVVAPVLLAARTRRRGVAEDDRFEPPRGYEPLLAVGGYLFLLSLYLGLVASMPETFTLDGETVTRPEASGLFAPVVAALYAVPPTASPLIPAGAAALIVVIHRWLR</sequence>
<evidence type="ECO:0000313" key="3">
    <source>
        <dbReference type="EMBL" id="MFD1568129.1"/>
    </source>
</evidence>
<reference evidence="3 4" key="1">
    <citation type="journal article" date="2019" name="Int. J. Syst. Evol. Microbiol.">
        <title>The Global Catalogue of Microorganisms (GCM) 10K type strain sequencing project: providing services to taxonomists for standard genome sequencing and annotation.</title>
        <authorList>
            <consortium name="The Broad Institute Genomics Platform"/>
            <consortium name="The Broad Institute Genome Sequencing Center for Infectious Disease"/>
            <person name="Wu L."/>
            <person name="Ma J."/>
        </authorList>
    </citation>
    <scope>NUCLEOTIDE SEQUENCE [LARGE SCALE GENOMIC DNA]</scope>
    <source>
        <strain evidence="3 4">CGMCC 1.12859</strain>
    </source>
</reference>
<feature type="transmembrane region" description="Helical" evidence="1">
    <location>
        <begin position="148"/>
        <end position="178"/>
    </location>
</feature>
<evidence type="ECO:0000259" key="2">
    <source>
        <dbReference type="Pfam" id="PF26243"/>
    </source>
</evidence>
<feature type="transmembrane region" description="Helical" evidence="1">
    <location>
        <begin position="27"/>
        <end position="51"/>
    </location>
</feature>